<keyword evidence="2" id="KW-1185">Reference proteome</keyword>
<reference evidence="2" key="1">
    <citation type="journal article" date="2013" name="Stand. Genomic Sci.">
        <title>Complete genome sequence of Desulfocapsa sulfexigens, a marine deltaproteobacterium specialized in disproportionating inorganic sulfur compounds.</title>
        <authorList>
            <person name="Finster K.W."/>
            <person name="Kjeldsen K.U."/>
            <person name="Kube M."/>
            <person name="Reinhardt R."/>
            <person name="Mussmann M."/>
            <person name="Amann R."/>
            <person name="Schreiber L."/>
        </authorList>
    </citation>
    <scope>NUCLEOTIDE SEQUENCE [LARGE SCALE GENOMIC DNA]</scope>
    <source>
        <strain evidence="2">DSM 10523 / SB164P1</strain>
    </source>
</reference>
<evidence type="ECO:0000313" key="1">
    <source>
        <dbReference type="EMBL" id="AGF77623.1"/>
    </source>
</evidence>
<proteinExistence type="predicted"/>
<sequence length="82" mass="8913">MKKIIVLLIAAAAGYGLLGYHFILLDSSVKILKKNKVQYVNTFVDARGSKKLELALQPDLIAAGIKDLFGQIEGSVKEATDH</sequence>
<organism evidence="1 2">
    <name type="scientific">Desulfocapsa sulfexigens (strain DSM 10523 / SB164P1)</name>
    <dbReference type="NCBI Taxonomy" id="1167006"/>
    <lineage>
        <taxon>Bacteria</taxon>
        <taxon>Pseudomonadati</taxon>
        <taxon>Thermodesulfobacteriota</taxon>
        <taxon>Desulfobulbia</taxon>
        <taxon>Desulfobulbales</taxon>
        <taxon>Desulfocapsaceae</taxon>
        <taxon>Desulfocapsa</taxon>
    </lineage>
</organism>
<dbReference type="AlphaFoldDB" id="M1P2B3"/>
<dbReference type="KEGG" id="dsf:UWK_01051"/>
<protein>
    <submittedName>
        <fullName evidence="1">Uncharacterized protein</fullName>
    </submittedName>
</protein>
<dbReference type="EMBL" id="CP003985">
    <property type="protein sequence ID" value="AGF77623.1"/>
    <property type="molecule type" value="Genomic_DNA"/>
</dbReference>
<name>M1P2B3_DESSD</name>
<dbReference type="Proteomes" id="UP000011721">
    <property type="component" value="Chromosome"/>
</dbReference>
<dbReference type="OrthoDB" id="5525367at2"/>
<dbReference type="HOGENOM" id="CLU_2552771_0_0_7"/>
<evidence type="ECO:0000313" key="2">
    <source>
        <dbReference type="Proteomes" id="UP000011721"/>
    </source>
</evidence>
<dbReference type="RefSeq" id="WP_015403319.1">
    <property type="nucleotide sequence ID" value="NC_020304.1"/>
</dbReference>
<gene>
    <name evidence="1" type="ordered locus">UWK_01051</name>
</gene>
<accession>M1P2B3</accession>